<dbReference type="AlphaFoldDB" id="A0A9X2X934"/>
<feature type="transmembrane region" description="Helical" evidence="5">
    <location>
        <begin position="20"/>
        <end position="39"/>
    </location>
</feature>
<dbReference type="Proteomes" id="UP001149009">
    <property type="component" value="Unassembled WGS sequence"/>
</dbReference>
<feature type="transmembrane region" description="Helical" evidence="5">
    <location>
        <begin position="387"/>
        <end position="405"/>
    </location>
</feature>
<evidence type="ECO:0000259" key="6">
    <source>
        <dbReference type="Pfam" id="PF04932"/>
    </source>
</evidence>
<keyword evidence="4 5" id="KW-0472">Membrane</keyword>
<feature type="transmembrane region" description="Helical" evidence="5">
    <location>
        <begin position="412"/>
        <end position="431"/>
    </location>
</feature>
<dbReference type="Pfam" id="PF04932">
    <property type="entry name" value="Wzy_C"/>
    <property type="match status" value="1"/>
</dbReference>
<feature type="transmembrane region" description="Helical" evidence="5">
    <location>
        <begin position="209"/>
        <end position="226"/>
    </location>
</feature>
<proteinExistence type="predicted"/>
<evidence type="ECO:0000256" key="2">
    <source>
        <dbReference type="ARBA" id="ARBA00022692"/>
    </source>
</evidence>
<evidence type="ECO:0000313" key="8">
    <source>
        <dbReference type="Proteomes" id="UP001149009"/>
    </source>
</evidence>
<dbReference type="InterPro" id="IPR051533">
    <property type="entry name" value="WaaL-like"/>
</dbReference>
<keyword evidence="8" id="KW-1185">Reference proteome</keyword>
<dbReference type="GO" id="GO:0016020">
    <property type="term" value="C:membrane"/>
    <property type="evidence" value="ECO:0007669"/>
    <property type="project" value="UniProtKB-SubCell"/>
</dbReference>
<evidence type="ECO:0000256" key="5">
    <source>
        <dbReference type="SAM" id="Phobius"/>
    </source>
</evidence>
<evidence type="ECO:0000256" key="4">
    <source>
        <dbReference type="ARBA" id="ARBA00023136"/>
    </source>
</evidence>
<comment type="caution">
    <text evidence="7">The sequence shown here is derived from an EMBL/GenBank/DDBJ whole genome shotgun (WGS) entry which is preliminary data.</text>
</comment>
<feature type="transmembrane region" description="Helical" evidence="5">
    <location>
        <begin position="59"/>
        <end position="76"/>
    </location>
</feature>
<evidence type="ECO:0000256" key="1">
    <source>
        <dbReference type="ARBA" id="ARBA00004141"/>
    </source>
</evidence>
<protein>
    <submittedName>
        <fullName evidence="7">O-antigen ligase family protein</fullName>
    </submittedName>
</protein>
<dbReference type="PANTHER" id="PTHR37422">
    <property type="entry name" value="TEICHURONIC ACID BIOSYNTHESIS PROTEIN TUAE"/>
    <property type="match status" value="1"/>
</dbReference>
<dbReference type="RefSeq" id="WP_261514797.1">
    <property type="nucleotide sequence ID" value="NZ_JAODNV010000007.1"/>
</dbReference>
<dbReference type="GO" id="GO:0016874">
    <property type="term" value="F:ligase activity"/>
    <property type="evidence" value="ECO:0007669"/>
    <property type="project" value="UniProtKB-KW"/>
</dbReference>
<keyword evidence="3 5" id="KW-1133">Transmembrane helix</keyword>
<reference evidence="7" key="1">
    <citation type="submission" date="2022-08" db="EMBL/GenBank/DDBJ databases">
        <title>Chelativorans sichuanense sp. nov., a paraffin oil-degrading bacterium isolated from a mixture of oil-based drill cuttings and paddy soil.</title>
        <authorList>
            <person name="Yu J."/>
            <person name="Liu H."/>
            <person name="Chen Q."/>
        </authorList>
    </citation>
    <scope>NUCLEOTIDE SEQUENCE</scope>
    <source>
        <strain evidence="7">SCAU 2101</strain>
    </source>
</reference>
<feature type="transmembrane region" description="Helical" evidence="5">
    <location>
        <begin position="345"/>
        <end position="367"/>
    </location>
</feature>
<sequence length="437" mass="47441">MSNIASPRRTERLALPAEAAAWFATGLAAVLLSLAVISFRPFQPSGPDVQSGGDIFNQLGYGSLGALAVLTLFMLVDRRVVAALLSPWWLLLLFFFALSVLNAPYPPAAMRTAILTLIGILIMLAALTLPRDADGFSAMLACAALAILGLNYFGVLVMPDVAIHGAEGAEPQHAGLWRGSFPHKNSAAPVMACLSFAGIFLWRRGWRLCGALIIVLAMTFIANAGSKTTLGTVPLTILMVMGPALFGLRFLAPVLVLIALTGTGLATLGIVFIEPLAALHREFLPHLTYTGRTTLWEYMGEMLARRPLSGYGLDGFWGTGTVLFSDYHFDTEWDIRAIVHGHNSYLDLAITMGLPALLVAVLAFIAAPLREFLRVPPLKENVLLADLFLMIVTFTLLNAFLESFFFRRADPVWLLLVFALFGLRLAARFPVSGKFNH</sequence>
<accession>A0A9X2X934</accession>
<dbReference type="EMBL" id="JAODNV010000007">
    <property type="protein sequence ID" value="MCT8989940.1"/>
    <property type="molecule type" value="Genomic_DNA"/>
</dbReference>
<feature type="transmembrane region" description="Helical" evidence="5">
    <location>
        <begin position="136"/>
        <end position="155"/>
    </location>
</feature>
<keyword evidence="7" id="KW-0436">Ligase</keyword>
<feature type="transmembrane region" description="Helical" evidence="5">
    <location>
        <begin position="111"/>
        <end position="129"/>
    </location>
</feature>
<feature type="domain" description="O-antigen ligase-related" evidence="6">
    <location>
        <begin position="213"/>
        <end position="360"/>
    </location>
</feature>
<dbReference type="PANTHER" id="PTHR37422:SF21">
    <property type="entry name" value="EXOQ-LIKE PROTEIN"/>
    <property type="match status" value="1"/>
</dbReference>
<evidence type="ECO:0000313" key="7">
    <source>
        <dbReference type="EMBL" id="MCT8989940.1"/>
    </source>
</evidence>
<organism evidence="7 8">
    <name type="scientific">Chelativorans petroleitrophicus</name>
    <dbReference type="NCBI Taxonomy" id="2975484"/>
    <lineage>
        <taxon>Bacteria</taxon>
        <taxon>Pseudomonadati</taxon>
        <taxon>Pseudomonadota</taxon>
        <taxon>Alphaproteobacteria</taxon>
        <taxon>Hyphomicrobiales</taxon>
        <taxon>Phyllobacteriaceae</taxon>
        <taxon>Chelativorans</taxon>
    </lineage>
</organism>
<dbReference type="InterPro" id="IPR007016">
    <property type="entry name" value="O-antigen_ligase-rel_domated"/>
</dbReference>
<feature type="transmembrane region" description="Helical" evidence="5">
    <location>
        <begin position="246"/>
        <end position="273"/>
    </location>
</feature>
<evidence type="ECO:0000256" key="3">
    <source>
        <dbReference type="ARBA" id="ARBA00022989"/>
    </source>
</evidence>
<feature type="transmembrane region" description="Helical" evidence="5">
    <location>
        <begin position="186"/>
        <end position="202"/>
    </location>
</feature>
<name>A0A9X2X934_9HYPH</name>
<comment type="subcellular location">
    <subcellularLocation>
        <location evidence="1">Membrane</location>
        <topology evidence="1">Multi-pass membrane protein</topology>
    </subcellularLocation>
</comment>
<keyword evidence="2 5" id="KW-0812">Transmembrane</keyword>
<feature type="transmembrane region" description="Helical" evidence="5">
    <location>
        <begin position="88"/>
        <end position="105"/>
    </location>
</feature>
<gene>
    <name evidence="7" type="ORF">NYR54_06480</name>
</gene>